<name>A0ABN1U1H7_9ACTN</name>
<dbReference type="Gene3D" id="1.10.287.130">
    <property type="match status" value="1"/>
</dbReference>
<comment type="catalytic activity">
    <reaction evidence="1">
        <text>ATP + protein L-histidine = ADP + protein N-phospho-L-histidine.</text>
        <dbReference type="EC" id="2.7.13.3"/>
    </reaction>
</comment>
<dbReference type="EC" id="2.7.13.3" evidence="3"/>
<keyword evidence="7" id="KW-0902">Two-component regulatory system</keyword>
<dbReference type="InterPro" id="IPR005467">
    <property type="entry name" value="His_kinase_dom"/>
</dbReference>
<evidence type="ECO:0000256" key="7">
    <source>
        <dbReference type="ARBA" id="ARBA00023012"/>
    </source>
</evidence>
<keyword evidence="11" id="KW-1185">Reference proteome</keyword>
<dbReference type="EMBL" id="BAAALG010000013">
    <property type="protein sequence ID" value="GAA1111327.1"/>
    <property type="molecule type" value="Genomic_DNA"/>
</dbReference>
<evidence type="ECO:0000256" key="6">
    <source>
        <dbReference type="ARBA" id="ARBA00022777"/>
    </source>
</evidence>
<evidence type="ECO:0000259" key="9">
    <source>
        <dbReference type="PROSITE" id="PS50109"/>
    </source>
</evidence>
<feature type="compositionally biased region" description="Low complexity" evidence="8">
    <location>
        <begin position="565"/>
        <end position="580"/>
    </location>
</feature>
<dbReference type="InterPro" id="IPR004358">
    <property type="entry name" value="Sig_transdc_His_kin-like_C"/>
</dbReference>
<reference evidence="10 11" key="1">
    <citation type="journal article" date="2019" name="Int. J. Syst. Evol. Microbiol.">
        <title>The Global Catalogue of Microorganisms (GCM) 10K type strain sequencing project: providing services to taxonomists for standard genome sequencing and annotation.</title>
        <authorList>
            <consortium name="The Broad Institute Genomics Platform"/>
            <consortium name="The Broad Institute Genome Sequencing Center for Infectious Disease"/>
            <person name="Wu L."/>
            <person name="Ma J."/>
        </authorList>
    </citation>
    <scope>NUCLEOTIDE SEQUENCE [LARGE SCALE GENOMIC DNA]</scope>
    <source>
        <strain evidence="10 11">JCM 13008</strain>
    </source>
</reference>
<dbReference type="Proteomes" id="UP001501581">
    <property type="component" value="Unassembled WGS sequence"/>
</dbReference>
<evidence type="ECO:0000256" key="4">
    <source>
        <dbReference type="ARBA" id="ARBA00022553"/>
    </source>
</evidence>
<dbReference type="PANTHER" id="PTHR43047:SF72">
    <property type="entry name" value="OSMOSENSING HISTIDINE PROTEIN KINASE SLN1"/>
    <property type="match status" value="1"/>
</dbReference>
<dbReference type="SMART" id="SM00387">
    <property type="entry name" value="HATPase_c"/>
    <property type="match status" value="1"/>
</dbReference>
<dbReference type="Gene3D" id="3.30.565.10">
    <property type="entry name" value="Histidine kinase-like ATPase, C-terminal domain"/>
    <property type="match status" value="1"/>
</dbReference>
<dbReference type="SUPFAM" id="SSF47384">
    <property type="entry name" value="Homodimeric domain of signal transducing histidine kinase"/>
    <property type="match status" value="1"/>
</dbReference>
<evidence type="ECO:0000313" key="11">
    <source>
        <dbReference type="Proteomes" id="UP001501581"/>
    </source>
</evidence>
<dbReference type="RefSeq" id="WP_343996224.1">
    <property type="nucleotide sequence ID" value="NZ_BAAALG010000013.1"/>
</dbReference>
<evidence type="ECO:0000256" key="2">
    <source>
        <dbReference type="ARBA" id="ARBA00004236"/>
    </source>
</evidence>
<dbReference type="CDD" id="cd00082">
    <property type="entry name" value="HisKA"/>
    <property type="match status" value="1"/>
</dbReference>
<comment type="subcellular location">
    <subcellularLocation>
        <location evidence="2">Cell membrane</location>
    </subcellularLocation>
</comment>
<accession>A0ABN1U1H7</accession>
<evidence type="ECO:0000256" key="3">
    <source>
        <dbReference type="ARBA" id="ARBA00012438"/>
    </source>
</evidence>
<dbReference type="InterPro" id="IPR003661">
    <property type="entry name" value="HisK_dim/P_dom"/>
</dbReference>
<gene>
    <name evidence="10" type="ORF">GCM10009668_35620</name>
</gene>
<protein>
    <recommendedName>
        <fullName evidence="3">histidine kinase</fullName>
        <ecNumber evidence="3">2.7.13.3</ecNumber>
    </recommendedName>
</protein>
<evidence type="ECO:0000313" key="10">
    <source>
        <dbReference type="EMBL" id="GAA1111327.1"/>
    </source>
</evidence>
<comment type="caution">
    <text evidence="10">The sequence shown here is derived from an EMBL/GenBank/DDBJ whole genome shotgun (WGS) entry which is preliminary data.</text>
</comment>
<dbReference type="InterPro" id="IPR036097">
    <property type="entry name" value="HisK_dim/P_sf"/>
</dbReference>
<dbReference type="Pfam" id="PF02518">
    <property type="entry name" value="HATPase_c"/>
    <property type="match status" value="1"/>
</dbReference>
<evidence type="ECO:0000256" key="1">
    <source>
        <dbReference type="ARBA" id="ARBA00000085"/>
    </source>
</evidence>
<dbReference type="SUPFAM" id="SSF55874">
    <property type="entry name" value="ATPase domain of HSP90 chaperone/DNA topoisomerase II/histidine kinase"/>
    <property type="match status" value="1"/>
</dbReference>
<dbReference type="SMART" id="SM00388">
    <property type="entry name" value="HisKA"/>
    <property type="match status" value="1"/>
</dbReference>
<dbReference type="InterPro" id="IPR036890">
    <property type="entry name" value="HATPase_C_sf"/>
</dbReference>
<feature type="domain" description="Histidine kinase" evidence="9">
    <location>
        <begin position="352"/>
        <end position="566"/>
    </location>
</feature>
<sequence>MSESSAVRLRRPTYGSPQPAVPFPIIGPHTRERTRAVLEQLAALTGFRVAALSIVRTGQDLIQMTEVVGAELSQSDKEQTWIPLSRWLRDGVEREQWGIWIFRPSSSQHPDDCRYDWHIEPSPSGGDWDPAHALACELRDTDGNLRGALHLDAPVDGRVPPPEARAQLDAVGRMAVQSMMSIIEAEDARQRAEMAVGARQIAETAPAAPAHEHSTAIRQALMSTFGLDEITVYWFHPNTASLLPRPAPAPEARSAAIRSWRQGTALVVPPQSPGGASVLHLPIGDDTTCYGMLVLERRTHPAPWSPAEIAGAVTIGRDLGRQLTEREIRRRLHREVEDLRAEVNNRAQIAASVAHDLASPLHAIRNYIDLLDHPSVTGEEQRRSLLDALRNGTAQAAELAAQLSLLAEERAPRDAPITDLAPLLQETLDLHGPAAESKDQVLSATIVEPTLVALAGLDLSRILTNLTGNALKYTPPGGSVEVLVTHLGGEAVITWRDTGVGIAPNQLPRVFEEFYRAPDSYTQAQPGTGLGLPIVKRLVENAHGQVQVRSQLGVGTTVEVRLPLADPASTDPASAPATSTRSWRIPTTG</sequence>
<dbReference type="InterPro" id="IPR003594">
    <property type="entry name" value="HATPase_dom"/>
</dbReference>
<proteinExistence type="predicted"/>
<dbReference type="PRINTS" id="PR00344">
    <property type="entry name" value="BCTRLSENSOR"/>
</dbReference>
<keyword evidence="4" id="KW-0597">Phosphoprotein</keyword>
<evidence type="ECO:0000256" key="8">
    <source>
        <dbReference type="SAM" id="MobiDB-lite"/>
    </source>
</evidence>
<dbReference type="PROSITE" id="PS50109">
    <property type="entry name" value="HIS_KIN"/>
    <property type="match status" value="1"/>
</dbReference>
<keyword evidence="6" id="KW-0418">Kinase</keyword>
<feature type="region of interest" description="Disordered" evidence="8">
    <location>
        <begin position="565"/>
        <end position="589"/>
    </location>
</feature>
<keyword evidence="5" id="KW-0808">Transferase</keyword>
<dbReference type="SUPFAM" id="SSF55781">
    <property type="entry name" value="GAF domain-like"/>
    <property type="match status" value="2"/>
</dbReference>
<organism evidence="10 11">
    <name type="scientific">Nocardioides dubius</name>
    <dbReference type="NCBI Taxonomy" id="317019"/>
    <lineage>
        <taxon>Bacteria</taxon>
        <taxon>Bacillati</taxon>
        <taxon>Actinomycetota</taxon>
        <taxon>Actinomycetes</taxon>
        <taxon>Propionibacteriales</taxon>
        <taxon>Nocardioidaceae</taxon>
        <taxon>Nocardioides</taxon>
    </lineage>
</organism>
<evidence type="ECO:0000256" key="5">
    <source>
        <dbReference type="ARBA" id="ARBA00022679"/>
    </source>
</evidence>
<dbReference type="PANTHER" id="PTHR43047">
    <property type="entry name" value="TWO-COMPONENT HISTIDINE PROTEIN KINASE"/>
    <property type="match status" value="1"/>
</dbReference>